<dbReference type="EMBL" id="CP002631">
    <property type="protein sequence ID" value="AEB14633.1"/>
    <property type="molecule type" value="Genomic_DNA"/>
</dbReference>
<dbReference type="GeneID" id="302998887"/>
<reference evidence="2" key="2">
    <citation type="submission" date="2011-04" db="EMBL/GenBank/DDBJ databases">
        <title>The complete genome of chromosome of Treponema succinifaciens DSM 2489.</title>
        <authorList>
            <person name="Lucas S."/>
            <person name="Copeland A."/>
            <person name="Lapidus A."/>
            <person name="Bruce D."/>
            <person name="Goodwin L."/>
            <person name="Pitluck S."/>
            <person name="Peters L."/>
            <person name="Kyrpides N."/>
            <person name="Mavromatis K."/>
            <person name="Ivanova N."/>
            <person name="Ovchinnikova G."/>
            <person name="Teshima H."/>
            <person name="Detter J.C."/>
            <person name="Tapia R."/>
            <person name="Han C."/>
            <person name="Land M."/>
            <person name="Hauser L."/>
            <person name="Markowitz V."/>
            <person name="Cheng J.-F."/>
            <person name="Hugenholtz P."/>
            <person name="Woyke T."/>
            <person name="Wu D."/>
            <person name="Gronow S."/>
            <person name="Wellnitz S."/>
            <person name="Brambilla E."/>
            <person name="Klenk H.-P."/>
            <person name="Eisen J.A."/>
        </authorList>
    </citation>
    <scope>NUCLEOTIDE SEQUENCE [LARGE SCALE GENOMIC DNA]</scope>
    <source>
        <strain evidence="2">ATCC 33096 / DSM 2489 / 6091</strain>
    </source>
</reference>
<accession>F2NT42</accession>
<organism evidence="1 2">
    <name type="scientific">Treponema succinifaciens (strain ATCC 33096 / DSM 2489 / 6091)</name>
    <dbReference type="NCBI Taxonomy" id="869209"/>
    <lineage>
        <taxon>Bacteria</taxon>
        <taxon>Pseudomonadati</taxon>
        <taxon>Spirochaetota</taxon>
        <taxon>Spirochaetia</taxon>
        <taxon>Spirochaetales</taxon>
        <taxon>Treponemataceae</taxon>
        <taxon>Treponema</taxon>
    </lineage>
</organism>
<dbReference type="HOGENOM" id="CLU_1128663_0_0_12"/>
<dbReference type="OrthoDB" id="9845263at2"/>
<reference evidence="1 2" key="1">
    <citation type="journal article" date="2011" name="Stand. Genomic Sci.">
        <title>Complete genome sequence of Treponema succinifaciens type strain (6091).</title>
        <authorList>
            <person name="Han C."/>
            <person name="Gronow S."/>
            <person name="Teshima H."/>
            <person name="Lapidus A."/>
            <person name="Nolan M."/>
            <person name="Lucas S."/>
            <person name="Hammon N."/>
            <person name="Deshpande S."/>
            <person name="Cheng J.F."/>
            <person name="Zeytun A."/>
            <person name="Tapia R."/>
            <person name="Goodwin L."/>
            <person name="Pitluck S."/>
            <person name="Liolios K."/>
            <person name="Pagani I."/>
            <person name="Ivanova N."/>
            <person name="Mavromatis K."/>
            <person name="Mikhailova N."/>
            <person name="Huntemann M."/>
            <person name="Pati A."/>
            <person name="Chen A."/>
            <person name="Palaniappan K."/>
            <person name="Land M."/>
            <person name="Hauser L."/>
            <person name="Brambilla E.M."/>
            <person name="Rohde M."/>
            <person name="Goker M."/>
            <person name="Woyke T."/>
            <person name="Bristow J."/>
            <person name="Eisen J.A."/>
            <person name="Markowitz V."/>
            <person name="Hugenholtz P."/>
            <person name="Kyrpides N.C."/>
            <person name="Klenk H.P."/>
            <person name="Detter J.C."/>
        </authorList>
    </citation>
    <scope>NUCLEOTIDE SEQUENCE [LARGE SCALE GENOMIC DNA]</scope>
    <source>
        <strain evidence="2">ATCC 33096 / DSM 2489 / 6091</strain>
    </source>
</reference>
<dbReference type="Proteomes" id="UP000006852">
    <property type="component" value="Chromosome"/>
</dbReference>
<evidence type="ECO:0000313" key="1">
    <source>
        <dbReference type="EMBL" id="AEB14633.1"/>
    </source>
</evidence>
<protein>
    <submittedName>
        <fullName evidence="1">Uncharacterized protein</fullName>
    </submittedName>
</protein>
<sequence length="246" mass="27819">MLKEIPERITYAQEKLIKLIEERKLRKWCLENGLSHSTIYKLATGEKLPSYPIVCSMSHLVPPIEWLFYTDEQIPYETQTVLPLEPGKECRYVAAHRKDYREMAKKYGLTEIQAYNIIIGRKKPNLTFIRQTCEEVNPIEFFIPSDEAEKKTTVPEHGDIASIKGKNFLVLSEKEQNEKNGTFIACPVASDENGIPLVCDCNVSGNVQMCGITSFPVKINPLILGKATAETVDAVTKEVINLVSKK</sequence>
<dbReference type="RefSeq" id="WP_013701914.1">
    <property type="nucleotide sequence ID" value="NC_015385.1"/>
</dbReference>
<name>F2NT42_TRES6</name>
<dbReference type="AlphaFoldDB" id="F2NT42"/>
<dbReference type="KEGG" id="tsu:Tresu_1742"/>
<gene>
    <name evidence="1" type="ordered locus">Tresu_1742</name>
</gene>
<keyword evidence="2" id="KW-1185">Reference proteome</keyword>
<dbReference type="STRING" id="869209.Tresu_1742"/>
<evidence type="ECO:0000313" key="2">
    <source>
        <dbReference type="Proteomes" id="UP000006852"/>
    </source>
</evidence>
<proteinExistence type="predicted"/>